<dbReference type="Pfam" id="PF13432">
    <property type="entry name" value="TPR_16"/>
    <property type="match status" value="1"/>
</dbReference>
<dbReference type="Gene3D" id="1.25.40.10">
    <property type="entry name" value="Tetratricopeptide repeat domain"/>
    <property type="match status" value="1"/>
</dbReference>
<name>A0ABS0N1D0_9SPHN</name>
<organism evidence="2 3">
    <name type="scientific">Aurantiacibacter sediminis</name>
    <dbReference type="NCBI Taxonomy" id="2793064"/>
    <lineage>
        <taxon>Bacteria</taxon>
        <taxon>Pseudomonadati</taxon>
        <taxon>Pseudomonadota</taxon>
        <taxon>Alphaproteobacteria</taxon>
        <taxon>Sphingomonadales</taxon>
        <taxon>Erythrobacteraceae</taxon>
        <taxon>Aurantiacibacter</taxon>
    </lineage>
</organism>
<protein>
    <submittedName>
        <fullName evidence="2">Tetratricopeptide repeat protein</fullName>
    </submittedName>
</protein>
<dbReference type="RefSeq" id="WP_197920422.1">
    <property type="nucleotide sequence ID" value="NZ_CAWPTA010000006.1"/>
</dbReference>
<keyword evidence="3" id="KW-1185">Reference proteome</keyword>
<proteinExistence type="predicted"/>
<dbReference type="SUPFAM" id="SSF48452">
    <property type="entry name" value="TPR-like"/>
    <property type="match status" value="1"/>
</dbReference>
<evidence type="ECO:0000313" key="3">
    <source>
        <dbReference type="Proteomes" id="UP000602442"/>
    </source>
</evidence>
<evidence type="ECO:0000256" key="1">
    <source>
        <dbReference type="PROSITE-ProRule" id="PRU00339"/>
    </source>
</evidence>
<dbReference type="EMBL" id="JAEANY010000001">
    <property type="protein sequence ID" value="MBH5321766.1"/>
    <property type="molecule type" value="Genomic_DNA"/>
</dbReference>
<keyword evidence="1" id="KW-0802">TPR repeat</keyword>
<feature type="repeat" description="TPR" evidence="1">
    <location>
        <begin position="48"/>
        <end position="81"/>
    </location>
</feature>
<dbReference type="PROSITE" id="PS50005">
    <property type="entry name" value="TPR"/>
    <property type="match status" value="1"/>
</dbReference>
<gene>
    <name evidence="2" type="ORF">I5L03_04095</name>
</gene>
<dbReference type="InterPro" id="IPR019734">
    <property type="entry name" value="TPR_rpt"/>
</dbReference>
<dbReference type="InterPro" id="IPR011990">
    <property type="entry name" value="TPR-like_helical_dom_sf"/>
</dbReference>
<sequence length="112" mass="12219">MAGQAVTAEMVEQQYETREVAFEQLIEGDAAAAVTRLEAELEANPGDPAILINLGSAHAQLGNYEQAEAYYQAARDSDEEYQLELANGRWLDSRDAARLALASVEFEALASR</sequence>
<comment type="caution">
    <text evidence="2">The sequence shown here is derived from an EMBL/GenBank/DDBJ whole genome shotgun (WGS) entry which is preliminary data.</text>
</comment>
<reference evidence="2 3" key="1">
    <citation type="submission" date="2020-11" db="EMBL/GenBank/DDBJ databases">
        <title>Erythrobacter sediminis sp. nov., a marine bacterium from a tidal flat of Garorim Bay.</title>
        <authorList>
            <person name="Kim D."/>
            <person name="Yoo Y."/>
            <person name="Kim J.-J."/>
        </authorList>
    </citation>
    <scope>NUCLEOTIDE SEQUENCE [LARGE SCALE GENOMIC DNA]</scope>
    <source>
        <strain evidence="2 3">JGD-13</strain>
    </source>
</reference>
<dbReference type="SMART" id="SM00028">
    <property type="entry name" value="TPR"/>
    <property type="match status" value="1"/>
</dbReference>
<dbReference type="Proteomes" id="UP000602442">
    <property type="component" value="Unassembled WGS sequence"/>
</dbReference>
<accession>A0ABS0N1D0</accession>
<evidence type="ECO:0000313" key="2">
    <source>
        <dbReference type="EMBL" id="MBH5321766.1"/>
    </source>
</evidence>